<dbReference type="EMBL" id="JBIAPK010000006">
    <property type="protein sequence ID" value="MFF3341174.1"/>
    <property type="molecule type" value="Genomic_DNA"/>
</dbReference>
<sequence>MASADTRVTTLRVTNLRVTTLRVTNLHGERPGGFACMAVVCEATEPRNPVMLMP</sequence>
<proteinExistence type="predicted"/>
<protein>
    <submittedName>
        <fullName evidence="1">Uncharacterized protein</fullName>
    </submittedName>
</protein>
<reference evidence="1 2" key="1">
    <citation type="submission" date="2024-10" db="EMBL/GenBank/DDBJ databases">
        <title>The Natural Products Discovery Center: Release of the First 8490 Sequenced Strains for Exploring Actinobacteria Biosynthetic Diversity.</title>
        <authorList>
            <person name="Kalkreuter E."/>
            <person name="Kautsar S.A."/>
            <person name="Yang D."/>
            <person name="Bader C.D."/>
            <person name="Teijaro C.N."/>
            <person name="Fluegel L."/>
            <person name="Davis C.M."/>
            <person name="Simpson J.R."/>
            <person name="Lauterbach L."/>
            <person name="Steele A.D."/>
            <person name="Gui C."/>
            <person name="Meng S."/>
            <person name="Li G."/>
            <person name="Viehrig K."/>
            <person name="Ye F."/>
            <person name="Su P."/>
            <person name="Kiefer A.F."/>
            <person name="Nichols A."/>
            <person name="Cepeda A.J."/>
            <person name="Yan W."/>
            <person name="Fan B."/>
            <person name="Jiang Y."/>
            <person name="Adhikari A."/>
            <person name="Zheng C.-J."/>
            <person name="Schuster L."/>
            <person name="Cowan T.M."/>
            <person name="Smanski M.J."/>
            <person name="Chevrette M.G."/>
            <person name="De Carvalho L.P.S."/>
            <person name="Shen B."/>
        </authorList>
    </citation>
    <scope>NUCLEOTIDE SEQUENCE [LARGE SCALE GENOMIC DNA]</scope>
    <source>
        <strain evidence="1 2">NPDC003029</strain>
    </source>
</reference>
<dbReference type="Proteomes" id="UP001601976">
    <property type="component" value="Unassembled WGS sequence"/>
</dbReference>
<dbReference type="RefSeq" id="WP_387896403.1">
    <property type="nucleotide sequence ID" value="NZ_JBIAPK010000006.1"/>
</dbReference>
<comment type="caution">
    <text evidence="1">The sequence shown here is derived from an EMBL/GenBank/DDBJ whole genome shotgun (WGS) entry which is preliminary data.</text>
</comment>
<gene>
    <name evidence="1" type="ORF">ACFYWW_20925</name>
</gene>
<evidence type="ECO:0000313" key="2">
    <source>
        <dbReference type="Proteomes" id="UP001601976"/>
    </source>
</evidence>
<evidence type="ECO:0000313" key="1">
    <source>
        <dbReference type="EMBL" id="MFF3341174.1"/>
    </source>
</evidence>
<organism evidence="1 2">
    <name type="scientific">Streptomyces flavidovirens</name>
    <dbReference type="NCBI Taxonomy" id="67298"/>
    <lineage>
        <taxon>Bacteria</taxon>
        <taxon>Bacillati</taxon>
        <taxon>Actinomycetota</taxon>
        <taxon>Actinomycetes</taxon>
        <taxon>Kitasatosporales</taxon>
        <taxon>Streptomycetaceae</taxon>
        <taxon>Streptomyces</taxon>
    </lineage>
</organism>
<name>A0ABW6RI17_9ACTN</name>
<accession>A0ABW6RI17</accession>
<keyword evidence="2" id="KW-1185">Reference proteome</keyword>